<accession>A0A0Q9YJY5</accession>
<proteinExistence type="predicted"/>
<sequence>MKVTEENYETVEKALKERCAIPKEFQRKDALEAMIVFIKRGRARDVKHAMWIIRNEFPYMLQ</sequence>
<dbReference type="Proteomes" id="UP000053881">
    <property type="component" value="Unassembled WGS sequence"/>
</dbReference>
<reference evidence="1 2" key="1">
    <citation type="submission" date="2015-06" db="EMBL/GenBank/DDBJ databases">
        <title>Genome sequencing project of Bacillus galactosidilyticus PL133.</title>
        <authorList>
            <person name="Gaiero J."/>
            <person name="Nicol R."/>
            <person name="Habash M."/>
        </authorList>
    </citation>
    <scope>NUCLEOTIDE SEQUENCE [LARGE SCALE GENOMIC DNA]</scope>
    <source>
        <strain evidence="1 2">PL133</strain>
    </source>
</reference>
<dbReference type="AlphaFoldDB" id="A0A0Q9YJY5"/>
<name>A0A0Q9YJY5_9BACI</name>
<organism evidence="1 2">
    <name type="scientific">Lederbergia galactosidilytica</name>
    <dbReference type="NCBI Taxonomy" id="217031"/>
    <lineage>
        <taxon>Bacteria</taxon>
        <taxon>Bacillati</taxon>
        <taxon>Bacillota</taxon>
        <taxon>Bacilli</taxon>
        <taxon>Bacillales</taxon>
        <taxon>Bacillaceae</taxon>
        <taxon>Lederbergia</taxon>
    </lineage>
</organism>
<evidence type="ECO:0000313" key="1">
    <source>
        <dbReference type="EMBL" id="KRG16833.1"/>
    </source>
</evidence>
<comment type="caution">
    <text evidence="1">The sequence shown here is derived from an EMBL/GenBank/DDBJ whole genome shotgun (WGS) entry which is preliminary data.</text>
</comment>
<dbReference type="PATRIC" id="fig|217031.4.peg.948"/>
<protein>
    <submittedName>
        <fullName evidence="1">Uncharacterized protein</fullName>
    </submittedName>
</protein>
<evidence type="ECO:0000313" key="2">
    <source>
        <dbReference type="Proteomes" id="UP000053881"/>
    </source>
</evidence>
<dbReference type="EMBL" id="LGPB01000026">
    <property type="protein sequence ID" value="KRG16833.1"/>
    <property type="molecule type" value="Genomic_DNA"/>
</dbReference>
<gene>
    <name evidence="1" type="ORF">ACA29_02830</name>
</gene>